<dbReference type="SUPFAM" id="SSF52540">
    <property type="entry name" value="P-loop containing nucleoside triphosphate hydrolases"/>
    <property type="match status" value="1"/>
</dbReference>
<accession>A0A6P7S7N2</accession>
<dbReference type="Gene3D" id="3.40.50.300">
    <property type="entry name" value="P-loop containing nucleotide triphosphate hydrolases"/>
    <property type="match status" value="1"/>
</dbReference>
<dbReference type="AlphaFoldDB" id="A0A6P7S7N2"/>
<organism evidence="4 5">
    <name type="scientific">Octopus sinensis</name>
    <name type="common">East Asian common octopus</name>
    <dbReference type="NCBI Taxonomy" id="2607531"/>
    <lineage>
        <taxon>Eukaryota</taxon>
        <taxon>Metazoa</taxon>
        <taxon>Spiralia</taxon>
        <taxon>Lophotrochozoa</taxon>
        <taxon>Mollusca</taxon>
        <taxon>Cephalopoda</taxon>
        <taxon>Coleoidea</taxon>
        <taxon>Octopodiformes</taxon>
        <taxon>Octopoda</taxon>
        <taxon>Incirrata</taxon>
        <taxon>Octopodidae</taxon>
        <taxon>Octopus</taxon>
    </lineage>
</organism>
<sequence length="295" mass="34107">MASEEIKETGINFKQFFGKDGKPLPVYQYKGYNILYLEMAATALPKLNTVKIRSDDILMYSYPGAGSHWLFELTSMILRGSSERIPLVKEDLLLDWVPIENLESAKSPRLLSAHLPAKFLPPELLKDHKIIFLNRNPKAMAVTFYRHLMGAKVFEYNGDFPSYFDLWMKGEVPYGDYFNHTVEFYELMKNNPNVLIITYEEITNDQFKALSRVANFLGKPISDQLAKSIVDMCSFDKMKSKKPLVRSYIPKDFFKEGGTLYHSGKVETWKKWLTVEQSDRMDARIQSALLIEELI</sequence>
<gene>
    <name evidence="5" type="primary">LOC115209892</name>
</gene>
<evidence type="ECO:0000313" key="5">
    <source>
        <dbReference type="RefSeq" id="XP_029634334.1"/>
    </source>
</evidence>
<comment type="similarity">
    <text evidence="1">Belongs to the sulfotransferase 1 family.</text>
</comment>
<evidence type="ECO:0000259" key="3">
    <source>
        <dbReference type="Pfam" id="PF00685"/>
    </source>
</evidence>
<evidence type="ECO:0000256" key="1">
    <source>
        <dbReference type="ARBA" id="ARBA00005771"/>
    </source>
</evidence>
<keyword evidence="2" id="KW-0808">Transferase</keyword>
<evidence type="ECO:0000313" key="4">
    <source>
        <dbReference type="Proteomes" id="UP000515154"/>
    </source>
</evidence>
<dbReference type="GO" id="GO:0008146">
    <property type="term" value="F:sulfotransferase activity"/>
    <property type="evidence" value="ECO:0007669"/>
    <property type="project" value="InterPro"/>
</dbReference>
<dbReference type="KEGG" id="osn:115209892"/>
<keyword evidence="4" id="KW-1185">Reference proteome</keyword>
<name>A0A6P7S7N2_9MOLL</name>
<dbReference type="InterPro" id="IPR027417">
    <property type="entry name" value="P-loop_NTPase"/>
</dbReference>
<reference evidence="5" key="1">
    <citation type="submission" date="2025-08" db="UniProtKB">
        <authorList>
            <consortium name="RefSeq"/>
        </authorList>
    </citation>
    <scope>IDENTIFICATION</scope>
</reference>
<evidence type="ECO:0000256" key="2">
    <source>
        <dbReference type="ARBA" id="ARBA00022679"/>
    </source>
</evidence>
<dbReference type="RefSeq" id="XP_029634334.1">
    <property type="nucleotide sequence ID" value="XM_029778474.2"/>
</dbReference>
<dbReference type="Pfam" id="PF00685">
    <property type="entry name" value="Sulfotransfer_1"/>
    <property type="match status" value="1"/>
</dbReference>
<dbReference type="InterPro" id="IPR000863">
    <property type="entry name" value="Sulfotransferase_dom"/>
</dbReference>
<protein>
    <submittedName>
        <fullName evidence="5">Sulfotransferase 1A2-like</fullName>
    </submittedName>
</protein>
<dbReference type="Proteomes" id="UP000515154">
    <property type="component" value="Linkage group LG3"/>
</dbReference>
<proteinExistence type="inferred from homology"/>
<feature type="domain" description="Sulfotransferase" evidence="3">
    <location>
        <begin position="55"/>
        <end position="288"/>
    </location>
</feature>
<dbReference type="PANTHER" id="PTHR11783">
    <property type="entry name" value="SULFOTRANSFERASE SULT"/>
    <property type="match status" value="1"/>
</dbReference>